<gene>
    <name evidence="1" type="ORF">DPEC_G00075500</name>
</gene>
<accession>A0ACC2H4K8</accession>
<evidence type="ECO:0000313" key="2">
    <source>
        <dbReference type="Proteomes" id="UP001157502"/>
    </source>
</evidence>
<sequence>MWKSDERGSDKGRYEGSRKSRTAAYKEQLIQQNRPPPVLHLPARCSNYPPGAPTSPARILTQLTPGCLHDLPGSVLYVNASPAFSYRLHNVTHPEFLTPYPHVPLLHNIVEVGSHGERQRVSQLPRKVTSESAAKKKCPSPESDIHNRTKPPATCYSVNAPDCGCWVLPDGAFHQGVGRYHSDDLIRYLEREGERGSGR</sequence>
<keyword evidence="2" id="KW-1185">Reference proteome</keyword>
<dbReference type="Proteomes" id="UP001157502">
    <property type="component" value="Chromosome 6"/>
</dbReference>
<comment type="caution">
    <text evidence="1">The sequence shown here is derived from an EMBL/GenBank/DDBJ whole genome shotgun (WGS) entry which is preliminary data.</text>
</comment>
<reference evidence="1" key="1">
    <citation type="submission" date="2021-05" db="EMBL/GenBank/DDBJ databases">
        <authorList>
            <person name="Pan Q."/>
            <person name="Jouanno E."/>
            <person name="Zahm M."/>
            <person name="Klopp C."/>
            <person name="Cabau C."/>
            <person name="Louis A."/>
            <person name="Berthelot C."/>
            <person name="Parey E."/>
            <person name="Roest Crollius H."/>
            <person name="Montfort J."/>
            <person name="Robinson-Rechavi M."/>
            <person name="Bouchez O."/>
            <person name="Lampietro C."/>
            <person name="Lopez Roques C."/>
            <person name="Donnadieu C."/>
            <person name="Postlethwait J."/>
            <person name="Bobe J."/>
            <person name="Dillon D."/>
            <person name="Chandos A."/>
            <person name="von Hippel F."/>
            <person name="Guiguen Y."/>
        </authorList>
    </citation>
    <scope>NUCLEOTIDE SEQUENCE</scope>
    <source>
        <strain evidence="1">YG-Jan2019</strain>
    </source>
</reference>
<organism evidence="1 2">
    <name type="scientific">Dallia pectoralis</name>
    <name type="common">Alaska blackfish</name>
    <dbReference type="NCBI Taxonomy" id="75939"/>
    <lineage>
        <taxon>Eukaryota</taxon>
        <taxon>Metazoa</taxon>
        <taxon>Chordata</taxon>
        <taxon>Craniata</taxon>
        <taxon>Vertebrata</taxon>
        <taxon>Euteleostomi</taxon>
        <taxon>Actinopterygii</taxon>
        <taxon>Neopterygii</taxon>
        <taxon>Teleostei</taxon>
        <taxon>Protacanthopterygii</taxon>
        <taxon>Esociformes</taxon>
        <taxon>Umbridae</taxon>
        <taxon>Dallia</taxon>
    </lineage>
</organism>
<dbReference type="EMBL" id="CM055733">
    <property type="protein sequence ID" value="KAJ8010478.1"/>
    <property type="molecule type" value="Genomic_DNA"/>
</dbReference>
<name>A0ACC2H4K8_DALPE</name>
<evidence type="ECO:0000313" key="1">
    <source>
        <dbReference type="EMBL" id="KAJ8010478.1"/>
    </source>
</evidence>
<proteinExistence type="predicted"/>
<protein>
    <submittedName>
        <fullName evidence="1">Uncharacterized protein</fullName>
    </submittedName>
</protein>